<dbReference type="Proteomes" id="UP000770661">
    <property type="component" value="Unassembled WGS sequence"/>
</dbReference>
<dbReference type="EMBL" id="JACEEZ010010451">
    <property type="protein sequence ID" value="KAG0721818.1"/>
    <property type="molecule type" value="Genomic_DNA"/>
</dbReference>
<organism evidence="2 3">
    <name type="scientific">Chionoecetes opilio</name>
    <name type="common">Atlantic snow crab</name>
    <name type="synonym">Cancer opilio</name>
    <dbReference type="NCBI Taxonomy" id="41210"/>
    <lineage>
        <taxon>Eukaryota</taxon>
        <taxon>Metazoa</taxon>
        <taxon>Ecdysozoa</taxon>
        <taxon>Arthropoda</taxon>
        <taxon>Crustacea</taxon>
        <taxon>Multicrustacea</taxon>
        <taxon>Malacostraca</taxon>
        <taxon>Eumalacostraca</taxon>
        <taxon>Eucarida</taxon>
        <taxon>Decapoda</taxon>
        <taxon>Pleocyemata</taxon>
        <taxon>Brachyura</taxon>
        <taxon>Eubrachyura</taxon>
        <taxon>Majoidea</taxon>
        <taxon>Majidae</taxon>
        <taxon>Chionoecetes</taxon>
    </lineage>
</organism>
<gene>
    <name evidence="2" type="ORF">GWK47_045664</name>
</gene>
<sequence length="232" mass="25158">MFPILETRPQRCVGAGWHGNAAPPLHKPPLRNRSRASRGDSRRLSKPHRVWGISLHLCLVEYHQRRDVPAVLPVSRGDSLARVGLGGLQHPPVAGLDAGCCPASECARLHTTSRRGRRTLRHRAEEGGAKIILPRKQFESSALDETRRKGGGVEGRRRREEVGGRGSIANGARDVIAALGSSAESKFPGSFPQSEPVQGGKMVGRVFAIVQRPLCIGQRLESASVADVVRFV</sequence>
<proteinExistence type="predicted"/>
<dbReference type="AlphaFoldDB" id="A0A8J5CHF6"/>
<feature type="region of interest" description="Disordered" evidence="1">
    <location>
        <begin position="15"/>
        <end position="45"/>
    </location>
</feature>
<evidence type="ECO:0000256" key="1">
    <source>
        <dbReference type="SAM" id="MobiDB-lite"/>
    </source>
</evidence>
<protein>
    <submittedName>
        <fullName evidence="2">Uncharacterized protein</fullName>
    </submittedName>
</protein>
<name>A0A8J5CHF6_CHIOP</name>
<accession>A0A8J5CHF6</accession>
<evidence type="ECO:0000313" key="3">
    <source>
        <dbReference type="Proteomes" id="UP000770661"/>
    </source>
</evidence>
<feature type="region of interest" description="Disordered" evidence="1">
    <location>
        <begin position="143"/>
        <end position="166"/>
    </location>
</feature>
<keyword evidence="3" id="KW-1185">Reference proteome</keyword>
<reference evidence="2" key="1">
    <citation type="submission" date="2020-07" db="EMBL/GenBank/DDBJ databases">
        <title>The High-quality genome of the commercially important snow crab, Chionoecetes opilio.</title>
        <authorList>
            <person name="Jeong J.-H."/>
            <person name="Ryu S."/>
        </authorList>
    </citation>
    <scope>NUCLEOTIDE SEQUENCE</scope>
    <source>
        <strain evidence="2">MADBK_172401_WGS</strain>
        <tissue evidence="2">Digestive gland</tissue>
    </source>
</reference>
<evidence type="ECO:0000313" key="2">
    <source>
        <dbReference type="EMBL" id="KAG0721818.1"/>
    </source>
</evidence>
<feature type="compositionally biased region" description="Basic and acidic residues" evidence="1">
    <location>
        <begin position="154"/>
        <end position="163"/>
    </location>
</feature>
<comment type="caution">
    <text evidence="2">The sequence shown here is derived from an EMBL/GenBank/DDBJ whole genome shotgun (WGS) entry which is preliminary data.</text>
</comment>